<protein>
    <submittedName>
        <fullName evidence="1">Uncharacterized protein</fullName>
    </submittedName>
</protein>
<dbReference type="AlphaFoldDB" id="T0FRP7"/>
<evidence type="ECO:0000313" key="2">
    <source>
        <dbReference type="Proteomes" id="UP000015442"/>
    </source>
</evidence>
<comment type="caution">
    <text evidence="1">The sequence shown here is derived from an EMBL/GenBank/DDBJ whole genome shotgun (WGS) entry which is preliminary data.</text>
</comment>
<sequence>MFLPGLNWQNIFKKEKYCKKNSDCNFEYLNFLSVGFRRSDKLC</sequence>
<name>T0FRP7_9LEPT</name>
<organism evidence="1 2">
    <name type="scientific">Leptospira noguchii serovar Panama str. CZ214</name>
    <dbReference type="NCBI Taxonomy" id="1001595"/>
    <lineage>
        <taxon>Bacteria</taxon>
        <taxon>Pseudomonadati</taxon>
        <taxon>Spirochaetota</taxon>
        <taxon>Spirochaetia</taxon>
        <taxon>Leptospirales</taxon>
        <taxon>Leptospiraceae</taxon>
        <taxon>Leptospira</taxon>
    </lineage>
</organism>
<evidence type="ECO:0000313" key="1">
    <source>
        <dbReference type="EMBL" id="EQA72185.1"/>
    </source>
</evidence>
<dbReference type="Proteomes" id="UP000015442">
    <property type="component" value="Unassembled WGS sequence"/>
</dbReference>
<dbReference type="EMBL" id="AKWY02000019">
    <property type="protein sequence ID" value="EQA72185.1"/>
    <property type="molecule type" value="Genomic_DNA"/>
</dbReference>
<accession>T0FRP7</accession>
<proteinExistence type="predicted"/>
<reference evidence="1 2" key="1">
    <citation type="submission" date="2013-05" db="EMBL/GenBank/DDBJ databases">
        <authorList>
            <person name="Harkins D.M."/>
            <person name="Durkin A.S."/>
            <person name="Brinkac L.M."/>
            <person name="Haft D.H."/>
            <person name="Selengut J.D."/>
            <person name="Sanka R."/>
            <person name="DePew J."/>
            <person name="Purushe J."/>
            <person name="Hartskeerl R.A."/>
            <person name="Ahmed A."/>
            <person name="van der Linden H."/>
            <person name="Goris M.G.A."/>
            <person name="Vinetz J.M."/>
            <person name="Sutton G.G."/>
            <person name="Nierman W.C."/>
            <person name="Fouts D.E."/>
        </authorList>
    </citation>
    <scope>NUCLEOTIDE SEQUENCE [LARGE SCALE GENOMIC DNA]</scope>
    <source>
        <strain evidence="1 2">CZ214</strain>
    </source>
</reference>
<gene>
    <name evidence="1" type="ORF">LEP1GSC059_4270</name>
</gene>